<feature type="binding site" evidence="10">
    <location>
        <begin position="15"/>
        <end position="17"/>
    </location>
    <ligand>
        <name>UDP-N-acetyl-alpha-D-glucosamine</name>
        <dbReference type="ChEBI" id="CHEBI:57705"/>
    </ligand>
</feature>
<reference evidence="14" key="1">
    <citation type="journal article" date="2019" name="Int. J. Syst. Evol. Microbiol.">
        <title>The Global Catalogue of Microorganisms (GCM) 10K type strain sequencing project: providing services to taxonomists for standard genome sequencing and annotation.</title>
        <authorList>
            <consortium name="The Broad Institute Genomics Platform"/>
            <consortium name="The Broad Institute Genome Sequencing Center for Infectious Disease"/>
            <person name="Wu L."/>
            <person name="Ma J."/>
        </authorList>
    </citation>
    <scope>NUCLEOTIDE SEQUENCE [LARGE SCALE GENOMIC DNA]</scope>
    <source>
        <strain evidence="14">KCTC 23917</strain>
    </source>
</reference>
<dbReference type="PANTHER" id="PTHR21015:SF22">
    <property type="entry name" value="GLYCOSYLTRANSFERASE"/>
    <property type="match status" value="1"/>
</dbReference>
<comment type="subcellular location">
    <subcellularLocation>
        <location evidence="10">Cell membrane</location>
        <topology evidence="10">Peripheral membrane protein</topology>
        <orientation evidence="10">Cytoplasmic side</orientation>
    </subcellularLocation>
</comment>
<evidence type="ECO:0000259" key="11">
    <source>
        <dbReference type="Pfam" id="PF03033"/>
    </source>
</evidence>
<gene>
    <name evidence="10 13" type="primary">murG</name>
    <name evidence="13" type="ORF">GCM10010946_19800</name>
</gene>
<comment type="caution">
    <text evidence="10">Lacks conserved residue(s) required for the propagation of feature annotation.</text>
</comment>
<evidence type="ECO:0000256" key="7">
    <source>
        <dbReference type="ARBA" id="ARBA00023136"/>
    </source>
</evidence>
<dbReference type="HAMAP" id="MF_00033">
    <property type="entry name" value="MurG"/>
    <property type="match status" value="1"/>
</dbReference>
<dbReference type="EMBL" id="BMYU01000004">
    <property type="protein sequence ID" value="GGX41345.1"/>
    <property type="molecule type" value="Genomic_DNA"/>
</dbReference>
<dbReference type="Pfam" id="PF03033">
    <property type="entry name" value="Glyco_transf_28"/>
    <property type="match status" value="1"/>
</dbReference>
<comment type="similarity">
    <text evidence="10">Belongs to the glycosyltransferase 28 family. MurG subfamily.</text>
</comment>
<keyword evidence="9 10" id="KW-0961">Cell wall biogenesis/degradation</keyword>
<dbReference type="CDD" id="cd03785">
    <property type="entry name" value="GT28_MurG"/>
    <property type="match status" value="1"/>
</dbReference>
<proteinExistence type="inferred from homology"/>
<evidence type="ECO:0000256" key="9">
    <source>
        <dbReference type="ARBA" id="ARBA00023316"/>
    </source>
</evidence>
<keyword evidence="7 10" id="KW-0472">Membrane</keyword>
<dbReference type="InterPro" id="IPR006009">
    <property type="entry name" value="GlcNAc_MurG"/>
</dbReference>
<evidence type="ECO:0000313" key="14">
    <source>
        <dbReference type="Proteomes" id="UP000653343"/>
    </source>
</evidence>
<keyword evidence="6 10" id="KW-0573">Peptidoglycan synthesis</keyword>
<organism evidence="13 14">
    <name type="scientific">Undibacterium squillarum</name>
    <dbReference type="NCBI Taxonomy" id="1131567"/>
    <lineage>
        <taxon>Bacteria</taxon>
        <taxon>Pseudomonadati</taxon>
        <taxon>Pseudomonadota</taxon>
        <taxon>Betaproteobacteria</taxon>
        <taxon>Burkholderiales</taxon>
        <taxon>Oxalobacteraceae</taxon>
        <taxon>Undibacterium</taxon>
    </lineage>
</organism>
<evidence type="ECO:0000259" key="12">
    <source>
        <dbReference type="Pfam" id="PF04101"/>
    </source>
</evidence>
<comment type="catalytic activity">
    <reaction evidence="10">
        <text>di-trans,octa-cis-undecaprenyl diphospho-N-acetyl-alpha-D-muramoyl-L-alanyl-D-glutamyl-meso-2,6-diaminopimeloyl-D-alanyl-D-alanine + UDP-N-acetyl-alpha-D-glucosamine = di-trans,octa-cis-undecaprenyl diphospho-[N-acetyl-alpha-D-glucosaminyl-(1-&gt;4)]-N-acetyl-alpha-D-muramoyl-L-alanyl-D-glutamyl-meso-2,6-diaminopimeloyl-D-alanyl-D-alanine + UDP + H(+)</text>
        <dbReference type="Rhea" id="RHEA:31227"/>
        <dbReference type="ChEBI" id="CHEBI:15378"/>
        <dbReference type="ChEBI" id="CHEBI:57705"/>
        <dbReference type="ChEBI" id="CHEBI:58223"/>
        <dbReference type="ChEBI" id="CHEBI:61387"/>
        <dbReference type="ChEBI" id="CHEBI:61388"/>
        <dbReference type="EC" id="2.4.1.227"/>
    </reaction>
</comment>
<keyword evidence="1 10" id="KW-1003">Cell membrane</keyword>
<dbReference type="EC" id="2.4.1.227" evidence="10"/>
<evidence type="ECO:0000256" key="10">
    <source>
        <dbReference type="HAMAP-Rule" id="MF_00033"/>
    </source>
</evidence>
<evidence type="ECO:0000256" key="2">
    <source>
        <dbReference type="ARBA" id="ARBA00022618"/>
    </source>
</evidence>
<comment type="function">
    <text evidence="10">Cell wall formation. Catalyzes the transfer of a GlcNAc subunit on undecaprenyl-pyrophosphoryl-MurNAc-pentapeptide (lipid intermediate I) to form undecaprenyl-pyrophosphoryl-MurNAc-(pentapeptide)GlcNAc (lipid intermediate II).</text>
</comment>
<evidence type="ECO:0000256" key="1">
    <source>
        <dbReference type="ARBA" id="ARBA00022475"/>
    </source>
</evidence>
<evidence type="ECO:0000256" key="4">
    <source>
        <dbReference type="ARBA" id="ARBA00022679"/>
    </source>
</evidence>
<evidence type="ECO:0000256" key="5">
    <source>
        <dbReference type="ARBA" id="ARBA00022960"/>
    </source>
</evidence>
<evidence type="ECO:0000256" key="8">
    <source>
        <dbReference type="ARBA" id="ARBA00023306"/>
    </source>
</evidence>
<evidence type="ECO:0000256" key="6">
    <source>
        <dbReference type="ARBA" id="ARBA00022984"/>
    </source>
</evidence>
<feature type="binding site" evidence="10">
    <location>
        <position position="166"/>
    </location>
    <ligand>
        <name>UDP-N-acetyl-alpha-D-glucosamine</name>
        <dbReference type="ChEBI" id="CHEBI:57705"/>
    </ligand>
</feature>
<feature type="binding site" evidence="10">
    <location>
        <position position="248"/>
    </location>
    <ligand>
        <name>UDP-N-acetyl-alpha-D-glucosamine</name>
        <dbReference type="ChEBI" id="CHEBI:57705"/>
    </ligand>
</feature>
<dbReference type="InterPro" id="IPR004276">
    <property type="entry name" value="GlycoTrans_28_N"/>
</dbReference>
<feature type="domain" description="Glycosyl transferase family 28 C-terminal" evidence="12">
    <location>
        <begin position="188"/>
        <end position="340"/>
    </location>
</feature>
<keyword evidence="2 10" id="KW-0132">Cell division</keyword>
<comment type="caution">
    <text evidence="13">The sequence shown here is derived from an EMBL/GenBank/DDBJ whole genome shotgun (WGS) entry which is preliminary data.</text>
</comment>
<evidence type="ECO:0000256" key="3">
    <source>
        <dbReference type="ARBA" id="ARBA00022676"/>
    </source>
</evidence>
<keyword evidence="3 10" id="KW-0328">Glycosyltransferase</keyword>
<dbReference type="Gene3D" id="3.40.50.2000">
    <property type="entry name" value="Glycogen Phosphorylase B"/>
    <property type="match status" value="2"/>
</dbReference>
<dbReference type="InterPro" id="IPR007235">
    <property type="entry name" value="Glyco_trans_28_C"/>
</dbReference>
<feature type="domain" description="Glycosyltransferase family 28 N-terminal" evidence="11">
    <location>
        <begin position="9"/>
        <end position="143"/>
    </location>
</feature>
<keyword evidence="14" id="KW-1185">Reference proteome</keyword>
<feature type="binding site" evidence="10">
    <location>
        <position position="194"/>
    </location>
    <ligand>
        <name>UDP-N-acetyl-alpha-D-glucosamine</name>
        <dbReference type="ChEBI" id="CHEBI:57705"/>
    </ligand>
</feature>
<feature type="binding site" evidence="10">
    <location>
        <position position="293"/>
    </location>
    <ligand>
        <name>UDP-N-acetyl-alpha-D-glucosamine</name>
        <dbReference type="ChEBI" id="CHEBI:57705"/>
    </ligand>
</feature>
<comment type="pathway">
    <text evidence="10">Cell wall biogenesis; peptidoglycan biosynthesis.</text>
</comment>
<dbReference type="RefSeq" id="WP_189357021.1">
    <property type="nucleotide sequence ID" value="NZ_BMYU01000004.1"/>
</dbReference>
<keyword evidence="4 10" id="KW-0808">Transferase</keyword>
<dbReference type="Proteomes" id="UP000653343">
    <property type="component" value="Unassembled WGS sequence"/>
</dbReference>
<evidence type="ECO:0000313" key="13">
    <source>
        <dbReference type="EMBL" id="GGX41345.1"/>
    </source>
</evidence>
<dbReference type="PANTHER" id="PTHR21015">
    <property type="entry name" value="UDP-N-ACETYLGLUCOSAMINE--N-ACETYLMURAMYL-(PENTAPEPTIDE) PYROPHOSPHORYL-UNDECAPRENOL N-ACETYLGLUCOSAMINE TRANSFERASE 1"/>
    <property type="match status" value="1"/>
</dbReference>
<name>A0ABQ2XXW8_9BURK</name>
<keyword evidence="5 10" id="KW-0133">Cell shape</keyword>
<sequence>MSTGKKRLLIMAAGTGGHIFPGLAIAEMMSARGWEVSWLGTSAGMESDIVPKRGIALDQLDFTGMRGKGLKHTLTGAWKLMRSLNSCWKILGKRKPDVVIGMGGYVTVPGGLIAWLRRKPVVLMNADAALLLSNHALLPFASRLMFGLPPDTVLKEKMVWTGNPIRNEICTLPSPAQRYAGRYGKLRILVVGGSLGAKVLNDTIPAALAMIPEDQRPYVTHQSGKQHIASLQENYKRSGVDAEVVDFIDDMAVRYANTDLVICRAGAITVSELTAAGVASLLVPFMASSTSHQKQNAVWMAAKQAALYMPQTELTPESLAKTIQKLNREQCCKLAETAYALGRREASENIARILEELA</sequence>
<accession>A0ABQ2XXW8</accession>
<keyword evidence="8 10" id="KW-0131">Cell cycle</keyword>
<dbReference type="GO" id="GO:0016740">
    <property type="term" value="F:transferase activity"/>
    <property type="evidence" value="ECO:0007669"/>
    <property type="project" value="UniProtKB-KW"/>
</dbReference>
<dbReference type="Pfam" id="PF04101">
    <property type="entry name" value="Glyco_tran_28_C"/>
    <property type="match status" value="1"/>
</dbReference>
<protein>
    <recommendedName>
        <fullName evidence="10">UDP-N-acetylglucosamine--N-acetylmuramyl-(pentapeptide) pyrophosphoryl-undecaprenol N-acetylglucosamine transferase</fullName>
        <ecNumber evidence="10">2.4.1.227</ecNumber>
    </recommendedName>
    <alternativeName>
        <fullName evidence="10">Undecaprenyl-PP-MurNAc-pentapeptide-UDPGlcNAc GlcNAc transferase</fullName>
    </alternativeName>
</protein>
<dbReference type="NCBIfam" id="TIGR01133">
    <property type="entry name" value="murG"/>
    <property type="match status" value="1"/>
</dbReference>
<dbReference type="SUPFAM" id="SSF53756">
    <property type="entry name" value="UDP-Glycosyltransferase/glycogen phosphorylase"/>
    <property type="match status" value="1"/>
</dbReference>